<dbReference type="InterPro" id="IPR015897">
    <property type="entry name" value="CHK_kinase-like"/>
</dbReference>
<feature type="domain" description="CHK kinase-like" evidence="1">
    <location>
        <begin position="119"/>
        <end position="296"/>
    </location>
</feature>
<accession>A0AA38IGT3</accession>
<protein>
    <recommendedName>
        <fullName evidence="1">CHK kinase-like domain-containing protein</fullName>
    </recommendedName>
</protein>
<dbReference type="PANTHER" id="PTHR11012:SF48">
    <property type="entry name" value="CHK KINASE-LIKE DOMAIN-CONTAINING PROTEIN-RELATED"/>
    <property type="match status" value="1"/>
</dbReference>
<evidence type="ECO:0000313" key="3">
    <source>
        <dbReference type="Proteomes" id="UP001168821"/>
    </source>
</evidence>
<dbReference type="InterPro" id="IPR004119">
    <property type="entry name" value="EcKL"/>
</dbReference>
<sequence length="387" mass="45488">METPTFSHSDCQKIVSKKLNDDFAIVEVRNSTFDHKNGYLGDHSLLTVTIKRNQCNESHNFFVKTLPTVPSQRQFLLEINGFFKEQRFFTRYLDLLRKHSIKVLDGAIPRCFLVNDETFVFDDLVTKGYTTLPSRVPLDLESVKAALTTFAKLHASCIILEEKKQFRLVDEFEEEVAETFYSDKDLTHTQTMTIPKHMFMEKFLDGLDQQKLFAQPSTKFRNTICHGDPWTKNLMFKFDDRDVKCVMVDFQSYRYCPPGQDVMAFLHLTTDKKLRDEHLDQVLGFYHDELDQNFGKHGLKGLIPRDEFFDSCHYFKQFALLQTLTHFQIVIMSDEIATEVMSDPSVAQFVFFENKYDFVVSSWHRDPIFRKMNLEALDELRLFFENK</sequence>
<dbReference type="EMBL" id="JALNTZ010000004">
    <property type="protein sequence ID" value="KAJ3653624.1"/>
    <property type="molecule type" value="Genomic_DNA"/>
</dbReference>
<dbReference type="PANTHER" id="PTHR11012">
    <property type="entry name" value="PROTEIN KINASE-LIKE DOMAIN-CONTAINING"/>
    <property type="match status" value="1"/>
</dbReference>
<dbReference type="AlphaFoldDB" id="A0AA38IGT3"/>
<keyword evidence="3" id="KW-1185">Reference proteome</keyword>
<dbReference type="Pfam" id="PF02958">
    <property type="entry name" value="EcKL"/>
    <property type="match status" value="1"/>
</dbReference>
<evidence type="ECO:0000313" key="2">
    <source>
        <dbReference type="EMBL" id="KAJ3653624.1"/>
    </source>
</evidence>
<dbReference type="InterPro" id="IPR011009">
    <property type="entry name" value="Kinase-like_dom_sf"/>
</dbReference>
<dbReference type="SUPFAM" id="SSF56112">
    <property type="entry name" value="Protein kinase-like (PK-like)"/>
    <property type="match status" value="1"/>
</dbReference>
<organism evidence="2 3">
    <name type="scientific">Zophobas morio</name>
    <dbReference type="NCBI Taxonomy" id="2755281"/>
    <lineage>
        <taxon>Eukaryota</taxon>
        <taxon>Metazoa</taxon>
        <taxon>Ecdysozoa</taxon>
        <taxon>Arthropoda</taxon>
        <taxon>Hexapoda</taxon>
        <taxon>Insecta</taxon>
        <taxon>Pterygota</taxon>
        <taxon>Neoptera</taxon>
        <taxon>Endopterygota</taxon>
        <taxon>Coleoptera</taxon>
        <taxon>Polyphaga</taxon>
        <taxon>Cucujiformia</taxon>
        <taxon>Tenebrionidae</taxon>
        <taxon>Zophobas</taxon>
    </lineage>
</organism>
<reference evidence="2" key="1">
    <citation type="journal article" date="2023" name="G3 (Bethesda)">
        <title>Whole genome assemblies of Zophobas morio and Tenebrio molitor.</title>
        <authorList>
            <person name="Kaur S."/>
            <person name="Stinson S.A."/>
            <person name="diCenzo G.C."/>
        </authorList>
    </citation>
    <scope>NUCLEOTIDE SEQUENCE</scope>
    <source>
        <strain evidence="2">QUZm001</strain>
    </source>
</reference>
<name>A0AA38IGT3_9CUCU</name>
<comment type="caution">
    <text evidence="2">The sequence shown here is derived from an EMBL/GenBank/DDBJ whole genome shotgun (WGS) entry which is preliminary data.</text>
</comment>
<dbReference type="Gene3D" id="3.90.1200.10">
    <property type="match status" value="1"/>
</dbReference>
<evidence type="ECO:0000259" key="1">
    <source>
        <dbReference type="SMART" id="SM00587"/>
    </source>
</evidence>
<proteinExistence type="predicted"/>
<dbReference type="SMART" id="SM00587">
    <property type="entry name" value="CHK"/>
    <property type="match status" value="1"/>
</dbReference>
<gene>
    <name evidence="2" type="ORF">Zmor_012864</name>
</gene>
<dbReference type="Proteomes" id="UP001168821">
    <property type="component" value="Unassembled WGS sequence"/>
</dbReference>